<keyword evidence="2" id="KW-0328">Glycosyltransferase</keyword>
<comment type="similarity">
    <text evidence="1">Belongs to the UDP-glycosyltransferase family.</text>
</comment>
<dbReference type="InterPro" id="IPR050271">
    <property type="entry name" value="UDP-glycosyltransferase"/>
</dbReference>
<gene>
    <name evidence="6" type="ORF">g.31474</name>
    <name evidence="7" type="ORF">g.31475</name>
</gene>
<feature type="chain" id="PRO_5008584560" description="UDP-glucuronosyltransferase" evidence="5">
    <location>
        <begin position="20"/>
        <end position="523"/>
    </location>
</feature>
<dbReference type="FunFam" id="3.40.50.2000:FF:000021">
    <property type="entry name" value="UDP-glucuronosyltransferase"/>
    <property type="match status" value="1"/>
</dbReference>
<evidence type="ECO:0000313" key="7">
    <source>
        <dbReference type="EMBL" id="JAS96151.1"/>
    </source>
</evidence>
<organism evidence="6">
    <name type="scientific">Homalodisca liturata</name>
    <dbReference type="NCBI Taxonomy" id="320908"/>
    <lineage>
        <taxon>Eukaryota</taxon>
        <taxon>Metazoa</taxon>
        <taxon>Ecdysozoa</taxon>
        <taxon>Arthropoda</taxon>
        <taxon>Hexapoda</taxon>
        <taxon>Insecta</taxon>
        <taxon>Pterygota</taxon>
        <taxon>Neoptera</taxon>
        <taxon>Paraneoptera</taxon>
        <taxon>Hemiptera</taxon>
        <taxon>Auchenorrhyncha</taxon>
        <taxon>Membracoidea</taxon>
        <taxon>Cicadellidae</taxon>
        <taxon>Cicadellinae</taxon>
        <taxon>Proconiini</taxon>
        <taxon>Homalodisca</taxon>
    </lineage>
</organism>
<dbReference type="InterPro" id="IPR002213">
    <property type="entry name" value="UDP_glucos_trans"/>
</dbReference>
<dbReference type="PANTHER" id="PTHR48043">
    <property type="entry name" value="EG:EG0003.4 PROTEIN-RELATED"/>
    <property type="match status" value="1"/>
</dbReference>
<accession>A0A1B6HTQ6</accession>
<evidence type="ECO:0000256" key="5">
    <source>
        <dbReference type="SAM" id="SignalP"/>
    </source>
</evidence>
<dbReference type="PANTHER" id="PTHR48043:SF159">
    <property type="entry name" value="EG:EG0003.4 PROTEIN-RELATED"/>
    <property type="match status" value="1"/>
</dbReference>
<dbReference type="Gene3D" id="3.40.50.2000">
    <property type="entry name" value="Glycogen Phosphorylase B"/>
    <property type="match status" value="2"/>
</dbReference>
<evidence type="ECO:0000256" key="3">
    <source>
        <dbReference type="ARBA" id="ARBA00022679"/>
    </source>
</evidence>
<keyword evidence="4" id="KW-1133">Transmembrane helix</keyword>
<keyword evidence="5" id="KW-0732">Signal</keyword>
<feature type="transmembrane region" description="Helical" evidence="4">
    <location>
        <begin position="476"/>
        <end position="499"/>
    </location>
</feature>
<keyword evidence="4" id="KW-0472">Membrane</keyword>
<feature type="signal peptide" evidence="5">
    <location>
        <begin position="1"/>
        <end position="19"/>
    </location>
</feature>
<protein>
    <recommendedName>
        <fullName evidence="8">UDP-glucuronosyltransferase</fullName>
    </recommendedName>
</protein>
<dbReference type="EMBL" id="GECU01011555">
    <property type="protein sequence ID" value="JAS96151.1"/>
    <property type="molecule type" value="Transcribed_RNA"/>
</dbReference>
<evidence type="ECO:0000313" key="6">
    <source>
        <dbReference type="EMBL" id="JAS78064.1"/>
    </source>
</evidence>
<evidence type="ECO:0008006" key="8">
    <source>
        <dbReference type="Google" id="ProtNLM"/>
    </source>
</evidence>
<reference evidence="6" key="1">
    <citation type="submission" date="2015-11" db="EMBL/GenBank/DDBJ databases">
        <title>De novo transcriptome assembly of four potential Pierce s Disease insect vectors from Arizona vineyards.</title>
        <authorList>
            <person name="Tassone E.E."/>
        </authorList>
    </citation>
    <scope>NUCLEOTIDE SEQUENCE</scope>
</reference>
<dbReference type="GO" id="GO:0008194">
    <property type="term" value="F:UDP-glycosyltransferase activity"/>
    <property type="evidence" value="ECO:0007669"/>
    <property type="project" value="InterPro"/>
</dbReference>
<evidence type="ECO:0000256" key="4">
    <source>
        <dbReference type="SAM" id="Phobius"/>
    </source>
</evidence>
<name>A0A1B6HTQ6_9HEMI</name>
<dbReference type="SUPFAM" id="SSF53756">
    <property type="entry name" value="UDP-Glycosyltransferase/glycogen phosphorylase"/>
    <property type="match status" value="1"/>
</dbReference>
<dbReference type="AlphaFoldDB" id="A0A1B6HTQ6"/>
<evidence type="ECO:0000256" key="2">
    <source>
        <dbReference type="ARBA" id="ARBA00022676"/>
    </source>
</evidence>
<sequence length="523" mass="59176">MRQLLSCLLIAIVANCAMSARILAVLPIGSRSHQNMFQGVLKALAARGHQVVNYSPYPLEEKMTNYTDILLDVPNASDIINSLKMLEEIMHTSSAKGAKFLWDFSMTILENLLHDQNITNLIESDEKFDLVVLEAIFAQEALVAFGHRFNAPVINLHTFGAFSPINAVSGNSLALGYIPDYPLSFSNQMSFYERILNVYSATTSLHYYYSQYLPGQEAFARSMFKDPSMPPLIEQLHNISLFVNNINPYVHYSRPYTPNMVAVGGIHLSSERKPLPQAMKEFLDDGKQGVIYLSLGSILPDNLLPQQFFDNFINAFRRLPYKVLWKTKSNFAKLPGKIFTSDWTPQQDVLAHPNVVLFVTHGGMMSQHEVINAGVPVICIPFLGDQRMNAKFYESQQIGVEINFDELSEDTFYSAVTTVLSSSKYKDNMARLSRIYRDQPTSPADRVVFWVEYVLRHGGALHLRPASSLMPWYRRYLVDIFVTAVATVVVSILTFYFVIKSILSLIFAMNDNVRISANFKKIK</sequence>
<evidence type="ECO:0000256" key="1">
    <source>
        <dbReference type="ARBA" id="ARBA00009995"/>
    </source>
</evidence>
<keyword evidence="4" id="KW-0812">Transmembrane</keyword>
<dbReference type="CDD" id="cd03784">
    <property type="entry name" value="GT1_Gtf-like"/>
    <property type="match status" value="1"/>
</dbReference>
<proteinExistence type="inferred from homology"/>
<dbReference type="EMBL" id="GECU01029642">
    <property type="protein sequence ID" value="JAS78064.1"/>
    <property type="molecule type" value="Transcribed_RNA"/>
</dbReference>
<keyword evidence="3" id="KW-0808">Transferase</keyword>
<dbReference type="Pfam" id="PF00201">
    <property type="entry name" value="UDPGT"/>
    <property type="match status" value="1"/>
</dbReference>